<accession>A0ABV2SAN6</accession>
<dbReference type="CDD" id="cd00093">
    <property type="entry name" value="HTH_XRE"/>
    <property type="match status" value="1"/>
</dbReference>
<dbReference type="Proteomes" id="UP001549366">
    <property type="component" value="Unassembled WGS sequence"/>
</dbReference>
<keyword evidence="3" id="KW-1185">Reference proteome</keyword>
<dbReference type="SUPFAM" id="SSF47413">
    <property type="entry name" value="lambda repressor-like DNA-binding domains"/>
    <property type="match status" value="1"/>
</dbReference>
<proteinExistence type="predicted"/>
<reference evidence="2 3" key="1">
    <citation type="submission" date="2024-06" db="EMBL/GenBank/DDBJ databases">
        <title>Genomic Encyclopedia of Type Strains, Phase V (KMG-V): Genome sequencing to study the core and pangenomes of soil and plant-associated prokaryotes.</title>
        <authorList>
            <person name="Whitman W."/>
        </authorList>
    </citation>
    <scope>NUCLEOTIDE SEQUENCE [LARGE SCALE GENOMIC DNA]</scope>
    <source>
        <strain evidence="2 3">NE40</strain>
    </source>
</reference>
<dbReference type="RefSeq" id="WP_354011618.1">
    <property type="nucleotide sequence ID" value="NZ_JBEWTA010000003.1"/>
</dbReference>
<gene>
    <name evidence="2" type="ORF">V5J35_000007</name>
</gene>
<name>A0ABV2SAN6_9GAMM</name>
<evidence type="ECO:0000313" key="2">
    <source>
        <dbReference type="EMBL" id="MET4754815.1"/>
    </source>
</evidence>
<comment type="caution">
    <text evidence="2">The sequence shown here is derived from an EMBL/GenBank/DDBJ whole genome shotgun (WGS) entry which is preliminary data.</text>
</comment>
<dbReference type="InterPro" id="IPR010982">
    <property type="entry name" value="Lambda_DNA-bd_dom_sf"/>
</dbReference>
<dbReference type="Gene3D" id="1.10.260.40">
    <property type="entry name" value="lambda repressor-like DNA-binding domains"/>
    <property type="match status" value="1"/>
</dbReference>
<dbReference type="PROSITE" id="PS50943">
    <property type="entry name" value="HTH_CROC1"/>
    <property type="match status" value="1"/>
</dbReference>
<sequence>MYGNQLIVLTSENIGDVCRILRRATGKSQETLALDAELETSTITRIENKQHSPGSQSLIKIFAAMGYQLVLKNSAN</sequence>
<dbReference type="InterPro" id="IPR001387">
    <property type="entry name" value="Cro/C1-type_HTH"/>
</dbReference>
<dbReference type="Pfam" id="PF01381">
    <property type="entry name" value="HTH_3"/>
    <property type="match status" value="1"/>
</dbReference>
<evidence type="ECO:0000313" key="3">
    <source>
        <dbReference type="Proteomes" id="UP001549366"/>
    </source>
</evidence>
<organism evidence="2 3">
    <name type="scientific">Endozoicomonas lisbonensis</name>
    <dbReference type="NCBI Taxonomy" id="3120522"/>
    <lineage>
        <taxon>Bacteria</taxon>
        <taxon>Pseudomonadati</taxon>
        <taxon>Pseudomonadota</taxon>
        <taxon>Gammaproteobacteria</taxon>
        <taxon>Oceanospirillales</taxon>
        <taxon>Endozoicomonadaceae</taxon>
        <taxon>Endozoicomonas</taxon>
    </lineage>
</organism>
<protein>
    <submittedName>
        <fullName evidence="2">Transcriptional regulator with XRE-family HTH domain</fullName>
    </submittedName>
</protein>
<evidence type="ECO:0000259" key="1">
    <source>
        <dbReference type="PROSITE" id="PS50943"/>
    </source>
</evidence>
<dbReference type="EMBL" id="JBEWTB010000001">
    <property type="protein sequence ID" value="MET4754815.1"/>
    <property type="molecule type" value="Genomic_DNA"/>
</dbReference>
<feature type="domain" description="HTH cro/C1-type" evidence="1">
    <location>
        <begin position="19"/>
        <end position="72"/>
    </location>
</feature>